<organism evidence="1 2">
    <name type="scientific">Etheostoma spectabile</name>
    <name type="common">orangethroat darter</name>
    <dbReference type="NCBI Taxonomy" id="54343"/>
    <lineage>
        <taxon>Eukaryota</taxon>
        <taxon>Metazoa</taxon>
        <taxon>Chordata</taxon>
        <taxon>Craniata</taxon>
        <taxon>Vertebrata</taxon>
        <taxon>Euteleostomi</taxon>
        <taxon>Actinopterygii</taxon>
        <taxon>Neopterygii</taxon>
        <taxon>Teleostei</taxon>
        <taxon>Neoteleostei</taxon>
        <taxon>Acanthomorphata</taxon>
        <taxon>Eupercaria</taxon>
        <taxon>Perciformes</taxon>
        <taxon>Percoidei</taxon>
        <taxon>Percidae</taxon>
        <taxon>Etheostomatinae</taxon>
        <taxon>Etheostoma</taxon>
    </lineage>
</organism>
<accession>A0A5J5DMA5</accession>
<dbReference type="EMBL" id="VOFY01000002">
    <property type="protein sequence ID" value="KAA8594432.1"/>
    <property type="molecule type" value="Genomic_DNA"/>
</dbReference>
<proteinExistence type="predicted"/>
<keyword evidence="2" id="KW-1185">Reference proteome</keyword>
<evidence type="ECO:0000313" key="2">
    <source>
        <dbReference type="Proteomes" id="UP000327493"/>
    </source>
</evidence>
<comment type="caution">
    <text evidence="1">The sequence shown here is derived from an EMBL/GenBank/DDBJ whole genome shotgun (WGS) entry which is preliminary data.</text>
</comment>
<sequence length="178" mass="19800">MQIHADFVSDRNPCLPQISFFSPLPAQVVLLKLLHSLDSCLPPSAFVTCVVLTTYVTVFEDLANLAPWIPKLQLLQFRLHGPALHRRSRMQLDFSFRSLSPLLLPLDIGGSVTLALSVASPQALRFSVRAALTRVQSDVFHTPLSSAGQRSFLLHASFPQTQSRVPKRDQYLPDKTPT</sequence>
<name>A0A5J5DMA5_9PERO</name>
<gene>
    <name evidence="1" type="ORF">FQN60_011567</name>
</gene>
<reference evidence="1 2" key="1">
    <citation type="submission" date="2019-08" db="EMBL/GenBank/DDBJ databases">
        <title>A chromosome-level genome assembly, high-density linkage maps, and genome scans reveal the genomic architecture of hybrid incompatibilities underlying speciation via character displacement in darters (Percidae: Etheostominae).</title>
        <authorList>
            <person name="Moran R.L."/>
            <person name="Catchen J.M."/>
            <person name="Fuller R.C."/>
        </authorList>
    </citation>
    <scope>NUCLEOTIDE SEQUENCE [LARGE SCALE GENOMIC DNA]</scope>
    <source>
        <strain evidence="1">EspeVRDwgs_2016</strain>
        <tissue evidence="1">Muscle</tissue>
    </source>
</reference>
<evidence type="ECO:0000313" key="1">
    <source>
        <dbReference type="EMBL" id="KAA8594432.1"/>
    </source>
</evidence>
<dbReference type="AlphaFoldDB" id="A0A5J5DMA5"/>
<dbReference type="Proteomes" id="UP000327493">
    <property type="component" value="Chromosome 2"/>
</dbReference>
<protein>
    <submittedName>
        <fullName evidence="1">Uncharacterized protein</fullName>
    </submittedName>
</protein>